<sequence>MNPTPSPAGRSGRPRPAFLDDCAPTRFRRRLSPFSRLPRTGRIGEVWHLAARHGRYGPVIVDRAPDVDPRGPLERSYAQWASLVDDLAARLYALGVRPWDRVAVIKRNHLDVALLASAAARIGAVPALITDNHPAETLIVLLRRLERPFLVADRRVLERLALDGEGLARLTEGTACVDAPGPDRSGVRAFTDLAGGPAPPVGMREPHEPMVITHTSGTTGTPKLVLHSARSLYSLGLVETERWPVVRLRGNDTVAFCHPYSHQRVITGLLPLTTVGPKLLMLSDPESPAAHALLAEHAPTLVETLPNAFLAWEDLARDPRRPFRDVRLFINSFDAIHTRTVRTFLAATDRRLPVWVQSWSQTEAGAVAIRPYLRGSVRRRGRRPPPTQNLGWPVPGFGKVRAVAPESGDPVPAGQVGLIQFSAPGRCLGYVGEQERHTAKCEGPWWNLGDMAVVGRWGAVRLIDREVDRIPGASALEIEDVLLDRLPQITEVVVLAVRGAHPQPVLSLREGTSLEPGQWRRATADLPTMAAPLRIRWEEFPRTATWKIRRTLLREQLLTGATGVGSGRWT</sequence>
<dbReference type="Pfam" id="PF00501">
    <property type="entry name" value="AMP-binding"/>
    <property type="match status" value="1"/>
</dbReference>
<evidence type="ECO:0000259" key="1">
    <source>
        <dbReference type="Pfam" id="PF00501"/>
    </source>
</evidence>
<gene>
    <name evidence="2" type="ORF">CW362_24440</name>
</gene>
<dbReference type="InterPro" id="IPR000873">
    <property type="entry name" value="AMP-dep_synth/lig_dom"/>
</dbReference>
<dbReference type="AlphaFoldDB" id="A0A2I0SKC4"/>
<dbReference type="SUPFAM" id="SSF56801">
    <property type="entry name" value="Acetyl-CoA synthetase-like"/>
    <property type="match status" value="1"/>
</dbReference>
<dbReference type="Proteomes" id="UP000236178">
    <property type="component" value="Unassembled WGS sequence"/>
</dbReference>
<dbReference type="PANTHER" id="PTHR43767">
    <property type="entry name" value="LONG-CHAIN-FATTY-ACID--COA LIGASE"/>
    <property type="match status" value="1"/>
</dbReference>
<evidence type="ECO:0000313" key="2">
    <source>
        <dbReference type="EMBL" id="PKT70398.1"/>
    </source>
</evidence>
<dbReference type="OrthoDB" id="4495845at2"/>
<keyword evidence="3" id="KW-1185">Reference proteome</keyword>
<dbReference type="PANTHER" id="PTHR43767:SF1">
    <property type="entry name" value="NONRIBOSOMAL PEPTIDE SYNTHASE PES1 (EUROFUNG)-RELATED"/>
    <property type="match status" value="1"/>
</dbReference>
<dbReference type="Gene3D" id="3.40.50.12780">
    <property type="entry name" value="N-terminal domain of ligase-like"/>
    <property type="match status" value="1"/>
</dbReference>
<protein>
    <submittedName>
        <fullName evidence="2">Long-chain fatty acid--CoA ligase</fullName>
    </submittedName>
</protein>
<dbReference type="EMBL" id="PJOS01000051">
    <property type="protein sequence ID" value="PKT70398.1"/>
    <property type="molecule type" value="Genomic_DNA"/>
</dbReference>
<dbReference type="InterPro" id="IPR042099">
    <property type="entry name" value="ANL_N_sf"/>
</dbReference>
<accession>A0A2I0SKC4</accession>
<keyword evidence="2" id="KW-0436">Ligase</keyword>
<dbReference type="PROSITE" id="PS00455">
    <property type="entry name" value="AMP_BINDING"/>
    <property type="match status" value="1"/>
</dbReference>
<reference evidence="2 3" key="1">
    <citation type="submission" date="2017-12" db="EMBL/GenBank/DDBJ databases">
        <title>Streptomyces populusis sp. nov., a novel endophytic actinobacterium isolated from stems of Populus adenopoda Maxim.</title>
        <authorList>
            <person name="Wang Z."/>
        </authorList>
    </citation>
    <scope>NUCLEOTIDE SEQUENCE [LARGE SCALE GENOMIC DNA]</scope>
    <source>
        <strain evidence="2 3">A249</strain>
    </source>
</reference>
<dbReference type="Gene3D" id="3.30.300.30">
    <property type="match status" value="1"/>
</dbReference>
<organism evidence="2 3">
    <name type="scientific">Streptomyces populi</name>
    <dbReference type="NCBI Taxonomy" id="2058924"/>
    <lineage>
        <taxon>Bacteria</taxon>
        <taxon>Bacillati</taxon>
        <taxon>Actinomycetota</taxon>
        <taxon>Actinomycetes</taxon>
        <taxon>Kitasatosporales</taxon>
        <taxon>Streptomycetaceae</taxon>
        <taxon>Streptomyces</taxon>
    </lineage>
</organism>
<name>A0A2I0SKC4_9ACTN</name>
<feature type="domain" description="AMP-dependent synthetase/ligase" evidence="1">
    <location>
        <begin position="75"/>
        <end position="430"/>
    </location>
</feature>
<comment type="caution">
    <text evidence="2">The sequence shown here is derived from an EMBL/GenBank/DDBJ whole genome shotgun (WGS) entry which is preliminary data.</text>
</comment>
<dbReference type="GO" id="GO:0016878">
    <property type="term" value="F:acid-thiol ligase activity"/>
    <property type="evidence" value="ECO:0007669"/>
    <property type="project" value="UniProtKB-ARBA"/>
</dbReference>
<dbReference type="InterPro" id="IPR020845">
    <property type="entry name" value="AMP-binding_CS"/>
</dbReference>
<dbReference type="RefSeq" id="WP_103551676.1">
    <property type="nucleotide sequence ID" value="NZ_KZ626890.1"/>
</dbReference>
<proteinExistence type="predicted"/>
<evidence type="ECO:0000313" key="3">
    <source>
        <dbReference type="Proteomes" id="UP000236178"/>
    </source>
</evidence>
<dbReference type="InterPro" id="IPR050237">
    <property type="entry name" value="ATP-dep_AMP-bd_enzyme"/>
</dbReference>
<dbReference type="InterPro" id="IPR045851">
    <property type="entry name" value="AMP-bd_C_sf"/>
</dbReference>